<reference evidence="2" key="1">
    <citation type="journal article" date="2020" name="Stud. Mycol.">
        <title>101 Dothideomycetes genomes: a test case for predicting lifestyles and emergence of pathogens.</title>
        <authorList>
            <person name="Haridas S."/>
            <person name="Albert R."/>
            <person name="Binder M."/>
            <person name="Bloem J."/>
            <person name="Labutti K."/>
            <person name="Salamov A."/>
            <person name="Andreopoulos B."/>
            <person name="Baker S."/>
            <person name="Barry K."/>
            <person name="Bills G."/>
            <person name="Bluhm B."/>
            <person name="Cannon C."/>
            <person name="Castanera R."/>
            <person name="Culley D."/>
            <person name="Daum C."/>
            <person name="Ezra D."/>
            <person name="Gonzalez J."/>
            <person name="Henrissat B."/>
            <person name="Kuo A."/>
            <person name="Liang C."/>
            <person name="Lipzen A."/>
            <person name="Lutzoni F."/>
            <person name="Magnuson J."/>
            <person name="Mondo S."/>
            <person name="Nolan M."/>
            <person name="Ohm R."/>
            <person name="Pangilinan J."/>
            <person name="Park H.-J."/>
            <person name="Ramirez L."/>
            <person name="Alfaro M."/>
            <person name="Sun H."/>
            <person name="Tritt A."/>
            <person name="Yoshinaga Y."/>
            <person name="Zwiers L.-H."/>
            <person name="Turgeon B."/>
            <person name="Goodwin S."/>
            <person name="Spatafora J."/>
            <person name="Crous P."/>
            <person name="Grigoriev I."/>
        </authorList>
    </citation>
    <scope>NUCLEOTIDE SEQUENCE</scope>
    <source>
        <strain evidence="2">CBS 161.51</strain>
    </source>
</reference>
<dbReference type="Proteomes" id="UP000800038">
    <property type="component" value="Unassembled WGS sequence"/>
</dbReference>
<feature type="compositionally biased region" description="Polar residues" evidence="1">
    <location>
        <begin position="542"/>
        <end position="573"/>
    </location>
</feature>
<gene>
    <name evidence="2" type="ORF">EJ02DRAFT_398158</name>
</gene>
<dbReference type="PANTHER" id="PTHR37540:SF5">
    <property type="entry name" value="TRANSCRIPTION FACTOR DOMAIN-CONTAINING PROTEIN"/>
    <property type="match status" value="1"/>
</dbReference>
<organism evidence="2 3">
    <name type="scientific">Clathrospora elynae</name>
    <dbReference type="NCBI Taxonomy" id="706981"/>
    <lineage>
        <taxon>Eukaryota</taxon>
        <taxon>Fungi</taxon>
        <taxon>Dikarya</taxon>
        <taxon>Ascomycota</taxon>
        <taxon>Pezizomycotina</taxon>
        <taxon>Dothideomycetes</taxon>
        <taxon>Pleosporomycetidae</taxon>
        <taxon>Pleosporales</taxon>
        <taxon>Diademaceae</taxon>
        <taxon>Clathrospora</taxon>
    </lineage>
</organism>
<evidence type="ECO:0000256" key="1">
    <source>
        <dbReference type="SAM" id="MobiDB-lite"/>
    </source>
</evidence>
<dbReference type="AlphaFoldDB" id="A0A6A5T5X0"/>
<evidence type="ECO:0000313" key="3">
    <source>
        <dbReference type="Proteomes" id="UP000800038"/>
    </source>
</evidence>
<proteinExistence type="predicted"/>
<sequence length="723" mass="79729">MITPPTRPRLPDSLHMQSGYLSPASTVASDSSFSWNQMPPHQDNNGERSLSHVKRKSTSASPRDESPRDGGFVWVTGSTPAELKSKEHMTSVRKKAMSSYLETEKSKDTKSRANSEISDKSRSSIGSQGGAFRPRVVAAHNGKGARTTKQPSPAKSPASTMQTQKAPRTASQVARIQKQVESILPQAPIVVPMEDRTDFPFDLKPAPRLVSIGKALDPFQTMFQSSNPRVSVEELKYHCSKFFGTHGLGKYWIPTCLDYAHTFLSTLYLASAHSDVIKERSVESLETAALRQDIMHLIGADLLDPEKNVADPNIIAVSQIIIGEVIGRQEAALVYHEAGIESMIKLRGGLKKLGMEGRLASSVSWVNLASAILREDKPRLMYVDYCAAESKKSYPFTATLPESPVYCPHGKYVTIQRSSMCTQDALKLLDEMRIMIDLFLHETNQSRRNSHILMNLYRRITTEYAPISQLARTTVVKHKDWRYEAIRITAVIQATAIIRRLPLSDTLVHVAQPRKPSSVYTSSTASRSNDSLVSPFDGGYETPSTQYSTSPAYSMPSTNPAMPQTGSPFTTHRSSNASAYSFSSEQRPSISSVHSSSPSFGWLNSPRPVVSAPTGPNVLLKSLKEALENSNLSNCWGEMAGVILWIGLVVGAASRNSDDKPLKKYFSATTMRAGIMLCFEHPEAMYSTMLSMTEMVDRLRPEASVNIARRESGSEAKKSRTRA</sequence>
<dbReference type="OrthoDB" id="4159781at2759"/>
<protein>
    <submittedName>
        <fullName evidence="2">Uncharacterized protein</fullName>
    </submittedName>
</protein>
<feature type="compositionally biased region" description="Basic and acidic residues" evidence="1">
    <location>
        <begin position="102"/>
        <end position="122"/>
    </location>
</feature>
<feature type="region of interest" description="Disordered" evidence="1">
    <location>
        <begin position="514"/>
        <end position="581"/>
    </location>
</feature>
<accession>A0A6A5T5X0</accession>
<feature type="compositionally biased region" description="Low complexity" evidence="1">
    <location>
        <begin position="517"/>
        <end position="528"/>
    </location>
</feature>
<feature type="compositionally biased region" description="Polar residues" evidence="1">
    <location>
        <begin position="15"/>
        <end position="43"/>
    </location>
</feature>
<feature type="region of interest" description="Disordered" evidence="1">
    <location>
        <begin position="1"/>
        <end position="167"/>
    </location>
</feature>
<feature type="compositionally biased region" description="Polar residues" evidence="1">
    <location>
        <begin position="147"/>
        <end position="167"/>
    </location>
</feature>
<dbReference type="PANTHER" id="PTHR37540">
    <property type="entry name" value="TRANSCRIPTION FACTOR (ACR-2), PUTATIVE-RELATED-RELATED"/>
    <property type="match status" value="1"/>
</dbReference>
<evidence type="ECO:0000313" key="2">
    <source>
        <dbReference type="EMBL" id="KAF1944467.1"/>
    </source>
</evidence>
<keyword evidence="3" id="KW-1185">Reference proteome</keyword>
<name>A0A6A5T5X0_9PLEO</name>
<dbReference type="EMBL" id="ML976016">
    <property type="protein sequence ID" value="KAF1944467.1"/>
    <property type="molecule type" value="Genomic_DNA"/>
</dbReference>